<dbReference type="InterPro" id="IPR001854">
    <property type="entry name" value="Ribosomal_uL29"/>
</dbReference>
<evidence type="ECO:0000256" key="4">
    <source>
        <dbReference type="ARBA" id="ARBA00040028"/>
    </source>
</evidence>
<proteinExistence type="inferred from homology"/>
<dbReference type="InterPro" id="IPR036049">
    <property type="entry name" value="Ribosomal_uL29_sf"/>
</dbReference>
<dbReference type="InterPro" id="IPR050063">
    <property type="entry name" value="Ribosomal_protein_uL29"/>
</dbReference>
<keyword evidence="6" id="KW-0934">Plastid</keyword>
<dbReference type="GO" id="GO:0009507">
    <property type="term" value="C:chloroplast"/>
    <property type="evidence" value="ECO:0007669"/>
    <property type="project" value="UniProtKB-SubCell"/>
</dbReference>
<protein>
    <recommendedName>
        <fullName evidence="4 5">Large ribosomal subunit protein uL29c</fullName>
    </recommendedName>
</protein>
<comment type="similarity">
    <text evidence="1 5">Belongs to the universal ribosomal protein uL29 family.</text>
</comment>
<dbReference type="EMBL" id="KJ958483">
    <property type="protein sequence ID" value="AIR75910.1"/>
    <property type="molecule type" value="Genomic_DNA"/>
</dbReference>
<dbReference type="GO" id="GO:0006412">
    <property type="term" value="P:translation"/>
    <property type="evidence" value="ECO:0007669"/>
    <property type="project" value="UniProtKB-UniRule"/>
</dbReference>
<dbReference type="GO" id="GO:0022625">
    <property type="term" value="C:cytosolic large ribosomal subunit"/>
    <property type="evidence" value="ECO:0007669"/>
    <property type="project" value="TreeGrafter"/>
</dbReference>
<dbReference type="Pfam" id="PF00831">
    <property type="entry name" value="Ribosomal_L29"/>
    <property type="match status" value="1"/>
</dbReference>
<accession>A0A089VNG7</accession>
<gene>
    <name evidence="5 6" type="primary">rpl29</name>
</gene>
<evidence type="ECO:0000256" key="5">
    <source>
        <dbReference type="HAMAP-Rule" id="MF_00374"/>
    </source>
</evidence>
<keyword evidence="3 5" id="KW-0687">Ribonucleoprotein</keyword>
<evidence type="ECO:0000313" key="6">
    <source>
        <dbReference type="EMBL" id="AIR75910.1"/>
    </source>
</evidence>
<organism evidence="6">
    <name type="scientific">Roundia cardiophora</name>
    <dbReference type="NCBI Taxonomy" id="1403802"/>
    <lineage>
        <taxon>Eukaryota</taxon>
        <taxon>Sar</taxon>
        <taxon>Stramenopiles</taxon>
        <taxon>Ochrophyta</taxon>
        <taxon>Bacillariophyta</taxon>
        <taxon>Coscinodiscophyceae</taxon>
        <taxon>Thalassiosirophycidae</taxon>
        <taxon>Thalassiosirales</taxon>
        <taxon>Thalassiosiraceae</taxon>
        <taxon>Roundia</taxon>
    </lineage>
</organism>
<dbReference type="HAMAP" id="MF_00374">
    <property type="entry name" value="Ribosomal_uL29"/>
    <property type="match status" value="1"/>
</dbReference>
<reference evidence="6" key="2">
    <citation type="submission" date="2014-06" db="EMBL/GenBank/DDBJ databases">
        <authorList>
            <person name="Sabir J.S.M."/>
            <person name="Yu M."/>
            <person name="Ashworth M.P."/>
            <person name="Baeshen N.A."/>
            <person name="Baeshen M.N."/>
            <person name="Bahieldin A."/>
            <person name="Theriot E.C."/>
            <person name="Jansen R.K."/>
        </authorList>
    </citation>
    <scope>NUCLEOTIDE SEQUENCE</scope>
</reference>
<dbReference type="PANTHER" id="PTHR10916">
    <property type="entry name" value="60S RIBOSOMAL PROTEIN L35/50S RIBOSOMAL PROTEIN L29"/>
    <property type="match status" value="1"/>
</dbReference>
<evidence type="ECO:0000256" key="1">
    <source>
        <dbReference type="ARBA" id="ARBA00009254"/>
    </source>
</evidence>
<dbReference type="Gene3D" id="1.10.287.310">
    <property type="match status" value="1"/>
</dbReference>
<dbReference type="RefSeq" id="YP_009093237.1">
    <property type="nucleotide sequence ID" value="NC_025312.1"/>
</dbReference>
<keyword evidence="2 5" id="KW-0689">Ribosomal protein</keyword>
<dbReference type="CDD" id="cd00427">
    <property type="entry name" value="Ribosomal_L29_HIP"/>
    <property type="match status" value="1"/>
</dbReference>
<evidence type="ECO:0000256" key="3">
    <source>
        <dbReference type="ARBA" id="ARBA00023274"/>
    </source>
</evidence>
<sequence>MGIPKFNDIISLSNLEISEEIIKTEKTLFDLRFKKATRQPFKSHEIKNAKRKLAQLKTILTARLDTVEKKKSNTIVKLINKES</sequence>
<geneLocation type="chloroplast" evidence="6"/>
<evidence type="ECO:0000256" key="2">
    <source>
        <dbReference type="ARBA" id="ARBA00022980"/>
    </source>
</evidence>
<dbReference type="AlphaFoldDB" id="A0A089VNG7"/>
<dbReference type="PANTHER" id="PTHR10916:SF0">
    <property type="entry name" value="LARGE RIBOSOMAL SUBUNIT PROTEIN UL29C"/>
    <property type="match status" value="1"/>
</dbReference>
<dbReference type="GeneID" id="20833945"/>
<dbReference type="SUPFAM" id="SSF46561">
    <property type="entry name" value="Ribosomal protein L29 (L29p)"/>
    <property type="match status" value="1"/>
</dbReference>
<dbReference type="NCBIfam" id="TIGR00012">
    <property type="entry name" value="L29"/>
    <property type="match status" value="1"/>
</dbReference>
<name>A0A089VNG7_9STRA</name>
<comment type="subcellular location">
    <subcellularLocation>
        <location evidence="5">Plastid</location>
        <location evidence="5">Chloroplast</location>
    </subcellularLocation>
</comment>
<keyword evidence="6" id="KW-0150">Chloroplast</keyword>
<dbReference type="GO" id="GO:0003735">
    <property type="term" value="F:structural constituent of ribosome"/>
    <property type="evidence" value="ECO:0007669"/>
    <property type="project" value="InterPro"/>
</dbReference>
<reference evidence="6" key="1">
    <citation type="journal article" date="2014" name="PLoS ONE">
        <title>Conserved gene order and expanded inverted repeats characterize plastid genomes of Thalassiosirales.</title>
        <authorList>
            <person name="Sabir J.S."/>
            <person name="Yu M."/>
            <person name="Ashworth M.P."/>
            <person name="Baeshen N.A."/>
            <person name="Baeshen M.N."/>
            <person name="Bahieldin A."/>
            <person name="Theriot E.C."/>
            <person name="Jansen R.K."/>
        </authorList>
    </citation>
    <scope>NUCLEOTIDE SEQUENCE</scope>
</reference>